<dbReference type="AlphaFoldDB" id="A0AAJ5ZCC6"/>
<evidence type="ECO:0000259" key="1">
    <source>
        <dbReference type="Pfam" id="PF08241"/>
    </source>
</evidence>
<feature type="domain" description="Methyltransferase type 11" evidence="1">
    <location>
        <begin position="57"/>
        <end position="156"/>
    </location>
</feature>
<dbReference type="InterPro" id="IPR013216">
    <property type="entry name" value="Methyltransf_11"/>
</dbReference>
<dbReference type="CDD" id="cd02440">
    <property type="entry name" value="AdoMet_MTases"/>
    <property type="match status" value="1"/>
</dbReference>
<keyword evidence="3" id="KW-0808">Transferase</keyword>
<accession>A0AAJ5ZCC6</accession>
<dbReference type="InterPro" id="IPR050508">
    <property type="entry name" value="Methyltransf_Superfamily"/>
</dbReference>
<reference evidence="4 5" key="1">
    <citation type="submission" date="2019-11" db="EMBL/GenBank/DDBJ databases">
        <authorList>
            <person name="Cho J.-C."/>
        </authorList>
    </citation>
    <scope>NUCLEOTIDE SEQUENCE [LARGE SCALE GENOMIC DNA]</scope>
    <source>
        <strain evidence="3 4">JH1073</strain>
        <strain evidence="2 5">JH702</strain>
    </source>
</reference>
<protein>
    <submittedName>
        <fullName evidence="3">Methyltransferase domain-containing protein</fullName>
    </submittedName>
</protein>
<sequence>MVNNRMQNVDHLRKTAYCDATNLNARIKFWQLYGETRDDAFSNFYDELIAPENANFLDIGCGPAHYWEWGIQHDRIPADWTVTLTDLSQGMIDEAKRNVSVRPEKFSFEIADVCDLQFEDNSFDVVTANYMLYHARSQDLALSEIARVLKPGGHLYAKTNSDKHIIEFLDLQKRFIADESQIDNIGLAHAAFTLENGGSMLEKHFSNVGIIRESGICEATDVDVVVDYARSMDAELDLEPLKAAVKNEIDNKGFFKVTRSSGMFIAKK</sequence>
<dbReference type="SUPFAM" id="SSF53335">
    <property type="entry name" value="S-adenosyl-L-methionine-dependent methyltransferases"/>
    <property type="match status" value="1"/>
</dbReference>
<dbReference type="Gene3D" id="3.40.50.150">
    <property type="entry name" value="Vaccinia Virus protein VP39"/>
    <property type="match status" value="1"/>
</dbReference>
<name>A0AAJ5ZCC6_9CHLR</name>
<dbReference type="Proteomes" id="UP001321249">
    <property type="component" value="Unassembled WGS sequence"/>
</dbReference>
<reference evidence="4" key="3">
    <citation type="submission" date="2023-06" db="EMBL/GenBank/DDBJ databases">
        <title>Pangenomics reveal diversification of enzyme families and niche specialization in globally abundant SAR202 bacteria.</title>
        <authorList>
            <person name="Saw J.H.W."/>
        </authorList>
    </citation>
    <scope>NUCLEOTIDE SEQUENCE [LARGE SCALE GENOMIC DNA]</scope>
    <source>
        <strain evidence="4">JH1073</strain>
    </source>
</reference>
<evidence type="ECO:0000313" key="5">
    <source>
        <dbReference type="Proteomes" id="UP001321249"/>
    </source>
</evidence>
<keyword evidence="3" id="KW-0489">Methyltransferase</keyword>
<dbReference type="GO" id="GO:0032259">
    <property type="term" value="P:methylation"/>
    <property type="evidence" value="ECO:0007669"/>
    <property type="project" value="UniProtKB-KW"/>
</dbReference>
<dbReference type="EMBL" id="CP046147">
    <property type="protein sequence ID" value="WFG38757.1"/>
    <property type="molecule type" value="Genomic_DNA"/>
</dbReference>
<dbReference type="PANTHER" id="PTHR42912">
    <property type="entry name" value="METHYLTRANSFERASE"/>
    <property type="match status" value="1"/>
</dbReference>
<evidence type="ECO:0000313" key="4">
    <source>
        <dbReference type="Proteomes" id="UP001219901"/>
    </source>
</evidence>
<dbReference type="Pfam" id="PF08241">
    <property type="entry name" value="Methyltransf_11"/>
    <property type="match status" value="1"/>
</dbReference>
<evidence type="ECO:0000313" key="2">
    <source>
        <dbReference type="EMBL" id="MDG0867955.1"/>
    </source>
</evidence>
<dbReference type="GO" id="GO:0008757">
    <property type="term" value="F:S-adenosylmethionine-dependent methyltransferase activity"/>
    <property type="evidence" value="ECO:0007669"/>
    <property type="project" value="InterPro"/>
</dbReference>
<dbReference type="EMBL" id="WMBE01000005">
    <property type="protein sequence ID" value="MDG0867955.1"/>
    <property type="molecule type" value="Genomic_DNA"/>
</dbReference>
<reference evidence="3" key="2">
    <citation type="journal article" date="2023" name="Nat. Commun.">
        <title>Cultivation of marine bacteria of the SAR202 clade.</title>
        <authorList>
            <person name="Lim Y."/>
            <person name="Seo J.H."/>
            <person name="Giovannoni S.J."/>
            <person name="Kang I."/>
            <person name="Cho J.C."/>
        </authorList>
    </citation>
    <scope>NUCLEOTIDE SEQUENCE</scope>
    <source>
        <strain evidence="3">JH1073</strain>
    </source>
</reference>
<dbReference type="Proteomes" id="UP001219901">
    <property type="component" value="Chromosome"/>
</dbReference>
<evidence type="ECO:0000313" key="3">
    <source>
        <dbReference type="EMBL" id="WFG38757.1"/>
    </source>
</evidence>
<organism evidence="3 4">
    <name type="scientific">Candidatus Lucifugimonas marina</name>
    <dbReference type="NCBI Taxonomy" id="3038979"/>
    <lineage>
        <taxon>Bacteria</taxon>
        <taxon>Bacillati</taxon>
        <taxon>Chloroflexota</taxon>
        <taxon>Dehalococcoidia</taxon>
        <taxon>SAR202 cluster</taxon>
        <taxon>Candidatus Lucifugimonadales</taxon>
        <taxon>Candidatus Lucifugimonadaceae</taxon>
        <taxon>Candidatus Lucifugimonas</taxon>
    </lineage>
</organism>
<dbReference type="InterPro" id="IPR029063">
    <property type="entry name" value="SAM-dependent_MTases_sf"/>
</dbReference>
<gene>
    <name evidence="2" type="ORF">GKO46_12870</name>
    <name evidence="3" type="ORF">GKO48_03750</name>
</gene>
<keyword evidence="4" id="KW-1185">Reference proteome</keyword>
<dbReference type="RefSeq" id="WP_342826874.1">
    <property type="nucleotide sequence ID" value="NZ_CP046146.1"/>
</dbReference>
<proteinExistence type="predicted"/>